<dbReference type="EMBL" id="JADZSC010000004">
    <property type="protein sequence ID" value="MBH0231605.1"/>
    <property type="molecule type" value="Genomic_DNA"/>
</dbReference>
<evidence type="ECO:0000259" key="1">
    <source>
        <dbReference type="Pfam" id="PF01464"/>
    </source>
</evidence>
<comment type="caution">
    <text evidence="2">The sequence shown here is derived from an EMBL/GenBank/DDBJ whole genome shotgun (WGS) entry which is preliminary data.</text>
</comment>
<protein>
    <submittedName>
        <fullName evidence="2">Lytic transglycosylase domain-containing protein</fullName>
    </submittedName>
</protein>
<dbReference type="Pfam" id="PF01464">
    <property type="entry name" value="SLT"/>
    <property type="match status" value="1"/>
</dbReference>
<keyword evidence="3" id="KW-1185">Reference proteome</keyword>
<dbReference type="Gene3D" id="1.10.530.10">
    <property type="match status" value="1"/>
</dbReference>
<dbReference type="Proteomes" id="UP000614490">
    <property type="component" value="Unassembled WGS sequence"/>
</dbReference>
<dbReference type="PANTHER" id="PTHR37423">
    <property type="entry name" value="SOLUBLE LYTIC MUREIN TRANSGLYCOSYLASE-RELATED"/>
    <property type="match status" value="1"/>
</dbReference>
<dbReference type="CDD" id="cd00254">
    <property type="entry name" value="LT-like"/>
    <property type="match status" value="1"/>
</dbReference>
<dbReference type="AlphaFoldDB" id="A0A931HXN6"/>
<evidence type="ECO:0000313" key="3">
    <source>
        <dbReference type="Proteomes" id="UP000614490"/>
    </source>
</evidence>
<dbReference type="InterPro" id="IPR008258">
    <property type="entry name" value="Transglycosylase_SLT_dom_1"/>
</dbReference>
<reference evidence="2 3" key="1">
    <citation type="journal article" date="2005" name="Int. J. Syst. Evol. Microbiol.">
        <title>Halobacillus yeomjeoni sp. nov., isolated from a marine solar saltern in Korea.</title>
        <authorList>
            <person name="Yoon J.H."/>
            <person name="Kang S.J."/>
            <person name="Lee C.H."/>
            <person name="Oh H.W."/>
            <person name="Oh T.K."/>
        </authorList>
    </citation>
    <scope>NUCLEOTIDE SEQUENCE [LARGE SCALE GENOMIC DNA]</scope>
    <source>
        <strain evidence="2 3">KCTC 3957</strain>
    </source>
</reference>
<proteinExistence type="predicted"/>
<gene>
    <name evidence="2" type="ORF">H0267_15450</name>
</gene>
<evidence type="ECO:0000313" key="2">
    <source>
        <dbReference type="EMBL" id="MBH0231605.1"/>
    </source>
</evidence>
<name>A0A931HXN6_9BACI</name>
<feature type="domain" description="Transglycosylase SLT" evidence="1">
    <location>
        <begin position="64"/>
        <end position="172"/>
    </location>
</feature>
<sequence length="178" mass="19481">MRDLTFQSILEATMASHLENGQSRISIKPAKFGTFNQTPLIHTYTIDKVEKSGADDAPTTVDQIIDKAADRYGVDRQLIRSVVRAESNFKSNAVSHAGAQGLMQLMPATAKGLGVKDPFDPEQNVMGGTKYLKQMLDRYDGDEKLALAAYNAGPGNVDKYGGIPPFQETENYVRKILG</sequence>
<dbReference type="PANTHER" id="PTHR37423:SF2">
    <property type="entry name" value="MEMBRANE-BOUND LYTIC MUREIN TRANSGLYCOSYLASE C"/>
    <property type="match status" value="1"/>
</dbReference>
<accession>A0A931HXN6</accession>
<dbReference type="InterPro" id="IPR023346">
    <property type="entry name" value="Lysozyme-like_dom_sf"/>
</dbReference>
<dbReference type="SUPFAM" id="SSF53955">
    <property type="entry name" value="Lysozyme-like"/>
    <property type="match status" value="1"/>
</dbReference>
<organism evidence="2 3">
    <name type="scientific">Halobacillus yeomjeoni</name>
    <dbReference type="NCBI Taxonomy" id="311194"/>
    <lineage>
        <taxon>Bacteria</taxon>
        <taxon>Bacillati</taxon>
        <taxon>Bacillota</taxon>
        <taxon>Bacilli</taxon>
        <taxon>Bacillales</taxon>
        <taxon>Bacillaceae</taxon>
        <taxon>Halobacillus</taxon>
    </lineage>
</organism>